<dbReference type="Proteomes" id="UP000198034">
    <property type="component" value="Unassembled WGS sequence"/>
</dbReference>
<accession>A0A246GDG9</accession>
<dbReference type="EMBL" id="MTCY01000004">
    <property type="protein sequence ID" value="OWP79358.1"/>
    <property type="molecule type" value="Genomic_DNA"/>
</dbReference>
<dbReference type="AlphaFoldDB" id="A0A246GDG9"/>
<evidence type="ECO:0000313" key="2">
    <source>
        <dbReference type="Proteomes" id="UP000198034"/>
    </source>
</evidence>
<comment type="caution">
    <text evidence="1">The sequence shown here is derived from an EMBL/GenBank/DDBJ whole genome shotgun (WGS) entry which is preliminary data.</text>
</comment>
<evidence type="ECO:0000313" key="1">
    <source>
        <dbReference type="EMBL" id="OWP79358.1"/>
    </source>
</evidence>
<organism evidence="1 2">
    <name type="scientific">Flavobacterium columnare</name>
    <dbReference type="NCBI Taxonomy" id="996"/>
    <lineage>
        <taxon>Bacteria</taxon>
        <taxon>Pseudomonadati</taxon>
        <taxon>Bacteroidota</taxon>
        <taxon>Flavobacteriia</taxon>
        <taxon>Flavobacteriales</taxon>
        <taxon>Flavobacteriaceae</taxon>
        <taxon>Flavobacterium</taxon>
    </lineage>
</organism>
<name>A0A246GDG9_9FLAO</name>
<proteinExistence type="predicted"/>
<reference evidence="1 2" key="1">
    <citation type="journal article" date="2017" name="Infect. Genet. Evol.">
        <title>Comparative genome analysis of fish pathogen Flavobacterium columnare reveals extensive sequence diversity within the species.</title>
        <authorList>
            <person name="Kayansamruaj P."/>
            <person name="Dong H.T."/>
            <person name="Hirono I."/>
            <person name="Kondo H."/>
            <person name="Senapin S."/>
            <person name="Rodkhum C."/>
        </authorList>
    </citation>
    <scope>NUCLEOTIDE SEQUENCE [LARGE SCALE GENOMIC DNA]</scope>
    <source>
        <strain evidence="1 2">1214</strain>
    </source>
</reference>
<gene>
    <name evidence="1" type="ORF">BWK62_02330</name>
</gene>
<protein>
    <submittedName>
        <fullName evidence="1">Uncharacterized protein</fullName>
    </submittedName>
</protein>
<sequence length="72" mass="8133">MESLLKDLHQAATILSEYTGGYSGKYTSAEEFHTDLVNKIQKLESGDKSVLPQLWHWFAPTVNGMILLVMLH</sequence>